<comment type="caution">
    <text evidence="1">The sequence shown here is derived from an EMBL/GenBank/DDBJ whole genome shotgun (WGS) entry which is preliminary data.</text>
</comment>
<dbReference type="Proteomes" id="UP000249828">
    <property type="component" value="Unassembled WGS sequence"/>
</dbReference>
<dbReference type="Pfam" id="PF13108">
    <property type="entry name" value="DUF3969"/>
    <property type="match status" value="1"/>
</dbReference>
<dbReference type="EMBL" id="PIEU01000072">
    <property type="protein sequence ID" value="PZL73087.1"/>
    <property type="molecule type" value="Genomic_DNA"/>
</dbReference>
<dbReference type="AlphaFoldDB" id="A0A2W3Z9E6"/>
<organism evidence="1 2">
    <name type="scientific">Enterococcus plantarum</name>
    <dbReference type="NCBI Taxonomy" id="1077675"/>
    <lineage>
        <taxon>Bacteria</taxon>
        <taxon>Bacillati</taxon>
        <taxon>Bacillota</taxon>
        <taxon>Bacilli</taxon>
        <taxon>Lactobacillales</taxon>
        <taxon>Enterococcaceae</taxon>
        <taxon>Enterococcus</taxon>
    </lineage>
</organism>
<sequence>MELRLSVDKNNEAERLVLVSVIGLLEALENDLLTIEDCENYLFSPYSVSILEEKNMNPQIIEIIELGCELEDVQSLIPDKLKEEIRDLKERAKEYLKNTNPSENPYEVKKWVDR</sequence>
<reference evidence="1 2" key="1">
    <citation type="submission" date="2017-11" db="EMBL/GenBank/DDBJ databases">
        <title>Draft genome sequence of Enterococcus plantarum TRW2 strain isolated from lettuce.</title>
        <authorList>
            <person name="Kim E.B."/>
            <person name="Marco M.L."/>
            <person name="Williams T.R."/>
            <person name="You I.H."/>
        </authorList>
    </citation>
    <scope>NUCLEOTIDE SEQUENCE [LARGE SCALE GENOMIC DNA]</scope>
    <source>
        <strain evidence="1 2">TRW2</strain>
    </source>
</reference>
<protein>
    <submittedName>
        <fullName evidence="1">DUF3969 domain-containing protein</fullName>
    </submittedName>
</protein>
<proteinExistence type="predicted"/>
<name>A0A2W3Z9E6_9ENTE</name>
<accession>A0A2W3Z9E6</accession>
<evidence type="ECO:0000313" key="2">
    <source>
        <dbReference type="Proteomes" id="UP000249828"/>
    </source>
</evidence>
<keyword evidence="2" id="KW-1185">Reference proteome</keyword>
<dbReference type="InterPro" id="IPR025083">
    <property type="entry name" value="DUF3969"/>
</dbReference>
<evidence type="ECO:0000313" key="1">
    <source>
        <dbReference type="EMBL" id="PZL73087.1"/>
    </source>
</evidence>
<gene>
    <name evidence="1" type="ORF">CI088_09475</name>
</gene>
<dbReference type="RefSeq" id="WP_111247996.1">
    <property type="nucleotide sequence ID" value="NZ_JAFLVZ010000064.1"/>
</dbReference>